<evidence type="ECO:0000256" key="5">
    <source>
        <dbReference type="ARBA" id="ARBA00023204"/>
    </source>
</evidence>
<keyword evidence="4 9" id="KW-0862">Zinc</keyword>
<dbReference type="PANTHER" id="PTHR30037">
    <property type="entry name" value="DNA-3-METHYLADENINE GLYCOSYLASE 1"/>
    <property type="match status" value="1"/>
</dbReference>
<organism evidence="10 11">
    <name type="scientific">Actinobacillus porcitonsillarum</name>
    <dbReference type="NCBI Taxonomy" id="189834"/>
    <lineage>
        <taxon>Bacteria</taxon>
        <taxon>Pseudomonadati</taxon>
        <taxon>Pseudomonadota</taxon>
        <taxon>Gammaproteobacteria</taxon>
        <taxon>Pasteurellales</taxon>
        <taxon>Pasteurellaceae</taxon>
        <taxon>Actinobacillus</taxon>
    </lineage>
</organism>
<comment type="function">
    <text evidence="7">Hydrolysis of the deoxyribose N-glycosidic bond to excise 3-methyladenine from the damaged DNA polymer formed by alkylation lesions.</text>
</comment>
<feature type="binding site" evidence="9">
    <location>
        <position position="180"/>
    </location>
    <ligand>
        <name>Zn(2+)</name>
        <dbReference type="ChEBI" id="CHEBI:29105"/>
    </ligand>
</feature>
<sequence length="192" mass="22095">MENLQITRCSWANGSEIYQRYHDQEWGKPEYSSLKLFEKICLEGQQAGLSWITVLKKREAYREAFFQFDPEKIAQMQEADIDRLMQNVGLIRHRKKLEAIVKNAKAYLQMQQNGEDFSQFIWEFVGGKPQINDVPNLATVPAKTAISTAMSKALKKKGFVFVGETTCYAFMQSMGLIDDHLNDCFCKVRSCS</sequence>
<keyword evidence="3" id="KW-0378">Hydrolase</keyword>
<feature type="binding site" evidence="9">
    <location>
        <position position="9"/>
    </location>
    <ligand>
        <name>Zn(2+)</name>
        <dbReference type="ChEBI" id="CHEBI:29105"/>
    </ligand>
</feature>
<dbReference type="RefSeq" id="WP_108923339.1">
    <property type="nucleotide sequence ID" value="NZ_CP029206.1"/>
</dbReference>
<evidence type="ECO:0000256" key="6">
    <source>
        <dbReference type="ARBA" id="ARBA00052558"/>
    </source>
</evidence>
<evidence type="ECO:0000313" key="10">
    <source>
        <dbReference type="EMBL" id="AWI50731.1"/>
    </source>
</evidence>
<protein>
    <recommendedName>
        <fullName evidence="8">DNA-3-methyladenine glycosylase I</fullName>
        <ecNumber evidence="8">3.2.2.20</ecNumber>
    </recommendedName>
</protein>
<keyword evidence="2" id="KW-0227">DNA damage</keyword>
<dbReference type="InterPro" id="IPR004597">
    <property type="entry name" value="Tag"/>
</dbReference>
<dbReference type="AlphaFoldDB" id="A0A2U8FIB2"/>
<dbReference type="KEGG" id="apor:DDU33_04170"/>
<dbReference type="FunFam" id="1.10.340.30:FF:000009">
    <property type="entry name" value="DNA-3-methyladenine glycosylase I"/>
    <property type="match status" value="1"/>
</dbReference>
<dbReference type="SUPFAM" id="SSF48150">
    <property type="entry name" value="DNA-glycosylase"/>
    <property type="match status" value="1"/>
</dbReference>
<feature type="binding site" evidence="9">
    <location>
        <position position="184"/>
    </location>
    <ligand>
        <name>Zn(2+)</name>
        <dbReference type="ChEBI" id="CHEBI:29105"/>
    </ligand>
</feature>
<gene>
    <name evidence="10" type="ORF">DDU33_04170</name>
</gene>
<dbReference type="InterPro" id="IPR052891">
    <property type="entry name" value="DNA-3mA_glycosylase"/>
</dbReference>
<comment type="catalytic activity">
    <reaction evidence="6">
        <text>Hydrolysis of alkylated DNA, releasing 3-methyladenine.</text>
        <dbReference type="EC" id="3.2.2.20"/>
    </reaction>
</comment>
<dbReference type="GO" id="GO:0006284">
    <property type="term" value="P:base-excision repair"/>
    <property type="evidence" value="ECO:0007669"/>
    <property type="project" value="InterPro"/>
</dbReference>
<keyword evidence="11" id="KW-1185">Reference proteome</keyword>
<dbReference type="EC" id="3.2.2.20" evidence="8"/>
<name>A0A2U8FIB2_9PAST</name>
<accession>A0A2U8FIB2</accession>
<evidence type="ECO:0000256" key="4">
    <source>
        <dbReference type="ARBA" id="ARBA00022833"/>
    </source>
</evidence>
<evidence type="ECO:0000256" key="9">
    <source>
        <dbReference type="PIRSR" id="PIRSR604597-1"/>
    </source>
</evidence>
<dbReference type="EMBL" id="CP029206">
    <property type="protein sequence ID" value="AWI50731.1"/>
    <property type="molecule type" value="Genomic_DNA"/>
</dbReference>
<dbReference type="InterPro" id="IPR005019">
    <property type="entry name" value="Adenine_glyco"/>
</dbReference>
<reference evidence="11" key="1">
    <citation type="submission" date="2018-05" db="EMBL/GenBank/DDBJ databases">
        <title>Complete genome sequence of Actinobacillus porcitonsillarum reference strain 9953L55 (CCUG 46996).</title>
        <authorList>
            <person name="Dona V."/>
            <person name="Perreten V."/>
        </authorList>
    </citation>
    <scope>NUCLEOTIDE SEQUENCE [LARGE SCALE GENOMIC DNA]</scope>
    <source>
        <strain evidence="11">9953L55</strain>
    </source>
</reference>
<evidence type="ECO:0000256" key="1">
    <source>
        <dbReference type="ARBA" id="ARBA00022723"/>
    </source>
</evidence>
<evidence type="ECO:0000256" key="8">
    <source>
        <dbReference type="ARBA" id="ARBA00066766"/>
    </source>
</evidence>
<dbReference type="Pfam" id="PF03352">
    <property type="entry name" value="Adenine_glyco"/>
    <property type="match status" value="1"/>
</dbReference>
<dbReference type="InterPro" id="IPR011257">
    <property type="entry name" value="DNA_glycosylase"/>
</dbReference>
<dbReference type="PANTHER" id="PTHR30037:SF4">
    <property type="entry name" value="DNA-3-METHYLADENINE GLYCOSYLASE I"/>
    <property type="match status" value="1"/>
</dbReference>
<dbReference type="GO" id="GO:0046872">
    <property type="term" value="F:metal ion binding"/>
    <property type="evidence" value="ECO:0007669"/>
    <property type="project" value="UniProtKB-KW"/>
</dbReference>
<evidence type="ECO:0000256" key="7">
    <source>
        <dbReference type="ARBA" id="ARBA00057608"/>
    </source>
</evidence>
<proteinExistence type="predicted"/>
<evidence type="ECO:0000313" key="11">
    <source>
        <dbReference type="Proteomes" id="UP000244920"/>
    </source>
</evidence>
<evidence type="ECO:0000256" key="3">
    <source>
        <dbReference type="ARBA" id="ARBA00022801"/>
    </source>
</evidence>
<dbReference type="NCBIfam" id="TIGR00624">
    <property type="entry name" value="tag"/>
    <property type="match status" value="1"/>
</dbReference>
<dbReference type="GO" id="GO:0008725">
    <property type="term" value="F:DNA-3-methyladenine glycosylase activity"/>
    <property type="evidence" value="ECO:0007669"/>
    <property type="project" value="UniProtKB-EC"/>
</dbReference>
<keyword evidence="5" id="KW-0234">DNA repair</keyword>
<feature type="binding site" evidence="9">
    <location>
        <position position="22"/>
    </location>
    <ligand>
        <name>Zn(2+)</name>
        <dbReference type="ChEBI" id="CHEBI:29105"/>
    </ligand>
</feature>
<dbReference type="Gene3D" id="1.10.340.30">
    <property type="entry name" value="Hypothetical protein, domain 2"/>
    <property type="match status" value="1"/>
</dbReference>
<dbReference type="Proteomes" id="UP000244920">
    <property type="component" value="Chromosome"/>
</dbReference>
<keyword evidence="1 9" id="KW-0479">Metal-binding</keyword>
<evidence type="ECO:0000256" key="2">
    <source>
        <dbReference type="ARBA" id="ARBA00022763"/>
    </source>
</evidence>